<evidence type="ECO:0000313" key="3">
    <source>
        <dbReference type="Proteomes" id="UP000691718"/>
    </source>
</evidence>
<feature type="signal peptide" evidence="1">
    <location>
        <begin position="1"/>
        <end position="15"/>
    </location>
</feature>
<name>A0A8S3XL34_PARAO</name>
<accession>A0A8S3XL34</accession>
<feature type="chain" id="PRO_5035723441" evidence="1">
    <location>
        <begin position="16"/>
        <end position="381"/>
    </location>
</feature>
<keyword evidence="3" id="KW-1185">Reference proteome</keyword>
<dbReference type="AlphaFoldDB" id="A0A8S3XL34"/>
<reference evidence="2" key="1">
    <citation type="submission" date="2021-04" db="EMBL/GenBank/DDBJ databases">
        <authorList>
            <person name="Tunstrom K."/>
        </authorList>
    </citation>
    <scope>NUCLEOTIDE SEQUENCE</scope>
</reference>
<dbReference type="Proteomes" id="UP000691718">
    <property type="component" value="Unassembled WGS sequence"/>
</dbReference>
<protein>
    <submittedName>
        <fullName evidence="2">(apollo) hypothetical protein</fullName>
    </submittedName>
</protein>
<sequence length="381" mass="43854">MVIFFVIFLLNGAKSIKLSTKSNIVNAKNTLLTGYTEVVSTLQIHQIRTTSEKAPATSAGNNLNDVSSGALSKPLEVQEENFLTISPIFLFRKYSDDRKYNDEDEGNVKLLGTYNKKSSGENKMALPFYNSSKMRNELNSPQSQNFIWENCMESVFKQQNKINYKHQNEMEIAKNLQTNNNKIVGNFWDKRDADAIHSVAVKSWLEKYNNLKNSSKKERVEKANNMTLLSQSTTTSTVSNSTPFDIFSITKETLEDRDYSINDTLDLAVTENNLRVSSSMEWSVEKDRSKIKFSSLPQMQNYLIPKFKLEEGFHPFTFMSEFFSLIYPFDFPDGIAKDIIWGKNTFPSSFIQFFIAYKPHRNFYVSVKEYSEGGLEEYIRL</sequence>
<evidence type="ECO:0000313" key="2">
    <source>
        <dbReference type="EMBL" id="CAG5028611.1"/>
    </source>
</evidence>
<evidence type="ECO:0000256" key="1">
    <source>
        <dbReference type="SAM" id="SignalP"/>
    </source>
</evidence>
<dbReference type="OrthoDB" id="8188647at2759"/>
<organism evidence="2 3">
    <name type="scientific">Parnassius apollo</name>
    <name type="common">Apollo butterfly</name>
    <name type="synonym">Papilio apollo</name>
    <dbReference type="NCBI Taxonomy" id="110799"/>
    <lineage>
        <taxon>Eukaryota</taxon>
        <taxon>Metazoa</taxon>
        <taxon>Ecdysozoa</taxon>
        <taxon>Arthropoda</taxon>
        <taxon>Hexapoda</taxon>
        <taxon>Insecta</taxon>
        <taxon>Pterygota</taxon>
        <taxon>Neoptera</taxon>
        <taxon>Endopterygota</taxon>
        <taxon>Lepidoptera</taxon>
        <taxon>Glossata</taxon>
        <taxon>Ditrysia</taxon>
        <taxon>Papilionoidea</taxon>
        <taxon>Papilionidae</taxon>
        <taxon>Parnassiinae</taxon>
        <taxon>Parnassini</taxon>
        <taxon>Parnassius</taxon>
        <taxon>Parnassius</taxon>
    </lineage>
</organism>
<proteinExistence type="predicted"/>
<comment type="caution">
    <text evidence="2">The sequence shown here is derived from an EMBL/GenBank/DDBJ whole genome shotgun (WGS) entry which is preliminary data.</text>
</comment>
<keyword evidence="1" id="KW-0732">Signal</keyword>
<gene>
    <name evidence="2" type="ORF">PAPOLLO_LOCUS19090</name>
</gene>
<dbReference type="EMBL" id="CAJQZP010001196">
    <property type="protein sequence ID" value="CAG5028611.1"/>
    <property type="molecule type" value="Genomic_DNA"/>
</dbReference>